<evidence type="ECO:0000256" key="2">
    <source>
        <dbReference type="ARBA" id="ARBA00022723"/>
    </source>
</evidence>
<keyword evidence="3" id="KW-0677">Repeat</keyword>
<dbReference type="PANTHER" id="PTHR24394:SF29">
    <property type="entry name" value="MYONEURIN"/>
    <property type="match status" value="1"/>
</dbReference>
<feature type="domain" description="C2H2-type" evidence="8">
    <location>
        <begin position="14"/>
        <end position="42"/>
    </location>
</feature>
<dbReference type="PROSITE" id="PS50157">
    <property type="entry name" value="ZINC_FINGER_C2H2_2"/>
    <property type="match status" value="2"/>
</dbReference>
<dbReference type="FunFam" id="3.30.160.60:FF:000100">
    <property type="entry name" value="Zinc finger 45-like"/>
    <property type="match status" value="1"/>
</dbReference>
<dbReference type="Pfam" id="PF00096">
    <property type="entry name" value="zf-C2H2"/>
    <property type="match status" value="2"/>
</dbReference>
<evidence type="ECO:0000256" key="6">
    <source>
        <dbReference type="ARBA" id="ARBA00023242"/>
    </source>
</evidence>
<keyword evidence="10" id="KW-1185">Reference proteome</keyword>
<reference evidence="10" key="1">
    <citation type="submission" date="2013-02" db="EMBL/GenBank/DDBJ databases">
        <authorList>
            <person name="Hughes D."/>
        </authorList>
    </citation>
    <scope>NUCLEOTIDE SEQUENCE</scope>
    <source>
        <strain>Durham</strain>
        <strain evidence="10">NC isolate 2 -- Noor lab</strain>
    </source>
</reference>
<keyword evidence="5" id="KW-0862">Zinc</keyword>
<dbReference type="Gene3D" id="3.30.160.60">
    <property type="entry name" value="Classic Zinc Finger"/>
    <property type="match status" value="2"/>
</dbReference>
<dbReference type="HOGENOM" id="CLU_1197448_0_0_1"/>
<keyword evidence="6" id="KW-0539">Nucleus</keyword>
<dbReference type="Proteomes" id="UP000015102">
    <property type="component" value="Unassembled WGS sequence"/>
</dbReference>
<dbReference type="InterPro" id="IPR013087">
    <property type="entry name" value="Znf_C2H2_type"/>
</dbReference>
<comment type="subcellular location">
    <subcellularLocation>
        <location evidence="1">Nucleus</location>
    </subcellularLocation>
</comment>
<dbReference type="InterPro" id="IPR036236">
    <property type="entry name" value="Znf_C2H2_sf"/>
</dbReference>
<dbReference type="GO" id="GO:0008270">
    <property type="term" value="F:zinc ion binding"/>
    <property type="evidence" value="ECO:0007669"/>
    <property type="project" value="UniProtKB-KW"/>
</dbReference>
<keyword evidence="4 7" id="KW-0863">Zinc-finger</keyword>
<dbReference type="SMART" id="SM00355">
    <property type="entry name" value="ZnF_C2H2"/>
    <property type="match status" value="5"/>
</dbReference>
<dbReference type="STRING" id="36166.T1GFA3"/>
<protein>
    <recommendedName>
        <fullName evidence="8">C2H2-type domain-containing protein</fullName>
    </recommendedName>
</protein>
<dbReference type="GO" id="GO:0005634">
    <property type="term" value="C:nucleus"/>
    <property type="evidence" value="ECO:0007669"/>
    <property type="project" value="UniProtKB-SubCell"/>
</dbReference>
<evidence type="ECO:0000256" key="1">
    <source>
        <dbReference type="ARBA" id="ARBA00004123"/>
    </source>
</evidence>
<keyword evidence="2" id="KW-0479">Metal-binding</keyword>
<dbReference type="EnsemblMetazoa" id="MESCA002039-RA">
    <property type="protein sequence ID" value="MESCA002039-PA"/>
    <property type="gene ID" value="MESCA002039"/>
</dbReference>
<dbReference type="OMA" id="NERIFPC"/>
<dbReference type="PROSITE" id="PS00028">
    <property type="entry name" value="ZINC_FINGER_C2H2_1"/>
    <property type="match status" value="2"/>
</dbReference>
<evidence type="ECO:0000313" key="9">
    <source>
        <dbReference type="EnsemblMetazoa" id="MESCA002039-PA"/>
    </source>
</evidence>
<accession>T1GFA3</accession>
<proteinExistence type="predicted"/>
<evidence type="ECO:0000256" key="4">
    <source>
        <dbReference type="ARBA" id="ARBA00022771"/>
    </source>
</evidence>
<sequence length="232" mass="26429">ILLNLRKPSSASEKRCPHCKDSFPNILCLRKHVDEMHSNEKPSCSFCAQTFTLAQDLSRHVRDRICQKETTTSTSIELFDSSSATAAAATVSVASTSELTITQDIWCCDVCAFTTLLEAEYLFHKVLHTVSTITNQTKLTCPICNKVFRKHSLRYHLRQHTNEKIYVCELCHMSFSRKQALKQHIRNMHGSNSGSMDVGMVTLQEEKTKETKVIRKEKCYKCEECGKEFKLG</sequence>
<evidence type="ECO:0000256" key="3">
    <source>
        <dbReference type="ARBA" id="ARBA00022737"/>
    </source>
</evidence>
<dbReference type="PANTHER" id="PTHR24394">
    <property type="entry name" value="ZINC FINGER PROTEIN"/>
    <property type="match status" value="1"/>
</dbReference>
<organism evidence="9 10">
    <name type="scientific">Megaselia scalaris</name>
    <name type="common">Humpbacked fly</name>
    <name type="synonym">Phora scalaris</name>
    <dbReference type="NCBI Taxonomy" id="36166"/>
    <lineage>
        <taxon>Eukaryota</taxon>
        <taxon>Metazoa</taxon>
        <taxon>Ecdysozoa</taxon>
        <taxon>Arthropoda</taxon>
        <taxon>Hexapoda</taxon>
        <taxon>Insecta</taxon>
        <taxon>Pterygota</taxon>
        <taxon>Neoptera</taxon>
        <taxon>Endopterygota</taxon>
        <taxon>Diptera</taxon>
        <taxon>Brachycera</taxon>
        <taxon>Muscomorpha</taxon>
        <taxon>Platypezoidea</taxon>
        <taxon>Phoridae</taxon>
        <taxon>Megaseliini</taxon>
        <taxon>Megaselia</taxon>
    </lineage>
</organism>
<evidence type="ECO:0000313" key="10">
    <source>
        <dbReference type="Proteomes" id="UP000015102"/>
    </source>
</evidence>
<evidence type="ECO:0000259" key="8">
    <source>
        <dbReference type="PROSITE" id="PS50157"/>
    </source>
</evidence>
<dbReference type="AlphaFoldDB" id="T1GFA3"/>
<dbReference type="SUPFAM" id="SSF57667">
    <property type="entry name" value="beta-beta-alpha zinc fingers"/>
    <property type="match status" value="2"/>
</dbReference>
<evidence type="ECO:0000256" key="7">
    <source>
        <dbReference type="PROSITE-ProRule" id="PRU00042"/>
    </source>
</evidence>
<dbReference type="GO" id="GO:0000981">
    <property type="term" value="F:DNA-binding transcription factor activity, RNA polymerase II-specific"/>
    <property type="evidence" value="ECO:0007669"/>
    <property type="project" value="TreeGrafter"/>
</dbReference>
<evidence type="ECO:0000256" key="5">
    <source>
        <dbReference type="ARBA" id="ARBA00022833"/>
    </source>
</evidence>
<name>T1GFA3_MEGSC</name>
<dbReference type="EMBL" id="CAQQ02038543">
    <property type="status" value="NOT_ANNOTATED_CDS"/>
    <property type="molecule type" value="Genomic_DNA"/>
</dbReference>
<reference evidence="9" key="2">
    <citation type="submission" date="2015-06" db="UniProtKB">
        <authorList>
            <consortium name="EnsemblMetazoa"/>
        </authorList>
    </citation>
    <scope>IDENTIFICATION</scope>
</reference>
<feature type="domain" description="C2H2-type" evidence="8">
    <location>
        <begin position="166"/>
        <end position="194"/>
    </location>
</feature>